<feature type="domain" description="HTH luxR-type" evidence="4">
    <location>
        <begin position="135"/>
        <end position="200"/>
    </location>
</feature>
<evidence type="ECO:0000313" key="5">
    <source>
        <dbReference type="EMBL" id="SEW03506.1"/>
    </source>
</evidence>
<protein>
    <submittedName>
        <fullName evidence="5">Transcriptional regulator, LuxR family</fullName>
    </submittedName>
</protein>
<dbReference type="PROSITE" id="PS50043">
    <property type="entry name" value="HTH_LUXR_2"/>
    <property type="match status" value="1"/>
</dbReference>
<dbReference type="SMART" id="SM00421">
    <property type="entry name" value="HTH_LUXR"/>
    <property type="match status" value="1"/>
</dbReference>
<dbReference type="RefSeq" id="WP_089990435.1">
    <property type="nucleotide sequence ID" value="NZ_FOIZ01000001.1"/>
</dbReference>
<reference evidence="5 6" key="1">
    <citation type="submission" date="2016-10" db="EMBL/GenBank/DDBJ databases">
        <authorList>
            <person name="de Groot N.N."/>
        </authorList>
    </citation>
    <scope>NUCLEOTIDE SEQUENCE [LARGE SCALE GENOMIC DNA]</scope>
    <source>
        <strain evidence="5 6">DSM 17925</strain>
    </source>
</reference>
<dbReference type="Gene3D" id="1.10.10.10">
    <property type="entry name" value="Winged helix-like DNA-binding domain superfamily/Winged helix DNA-binding domain"/>
    <property type="match status" value="1"/>
</dbReference>
<dbReference type="PANTHER" id="PTHR44688">
    <property type="entry name" value="DNA-BINDING TRANSCRIPTIONAL ACTIVATOR DEVR_DOSR"/>
    <property type="match status" value="1"/>
</dbReference>
<evidence type="ECO:0000256" key="1">
    <source>
        <dbReference type="ARBA" id="ARBA00023015"/>
    </source>
</evidence>
<keyword evidence="1" id="KW-0805">Transcription regulation</keyword>
<evidence type="ECO:0000256" key="3">
    <source>
        <dbReference type="ARBA" id="ARBA00023163"/>
    </source>
</evidence>
<keyword evidence="6" id="KW-1185">Reference proteome</keyword>
<dbReference type="STRING" id="364200.SAMN04488515_0751"/>
<dbReference type="SUPFAM" id="SSF46894">
    <property type="entry name" value="C-terminal effector domain of the bipartite response regulators"/>
    <property type="match status" value="1"/>
</dbReference>
<dbReference type="InterPro" id="IPR016032">
    <property type="entry name" value="Sig_transdc_resp-reg_C-effctor"/>
</dbReference>
<dbReference type="SUPFAM" id="SSF75516">
    <property type="entry name" value="Pheromone-binding domain of LuxR-like quorum-sensing transcription factors"/>
    <property type="match status" value="1"/>
</dbReference>
<sequence length="202" mass="22674">MASLLGLEEIAEIAPGGYYIALRVGFAFPVEEVNNLPRDWVQHYTQNRLMLFDPVIRWVHANTGYIRWSEMESDDPRGVMKQAQTFGLRYGAAIAVFDGNKEGQRSFGSFARQDREYTELEIKLLQAYLQRRHAEMEPPSNLTEAEIQALGMVKNGKRLKEIAHDLGVSEGAVKQRLKNAKSKLEAKTSTQAAAIAAQHGII</sequence>
<dbReference type="InterPro" id="IPR036693">
    <property type="entry name" value="TF_LuxR_autoind-bd_dom_sf"/>
</dbReference>
<evidence type="ECO:0000256" key="2">
    <source>
        <dbReference type="ARBA" id="ARBA00023125"/>
    </source>
</evidence>
<dbReference type="GO" id="GO:0006355">
    <property type="term" value="P:regulation of DNA-templated transcription"/>
    <property type="evidence" value="ECO:0007669"/>
    <property type="project" value="InterPro"/>
</dbReference>
<dbReference type="CDD" id="cd06170">
    <property type="entry name" value="LuxR_C_like"/>
    <property type="match status" value="1"/>
</dbReference>
<dbReference type="AlphaFoldDB" id="A0A1I0NQI1"/>
<keyword evidence="3" id="KW-0804">Transcription</keyword>
<evidence type="ECO:0000313" key="6">
    <source>
        <dbReference type="Proteomes" id="UP000199167"/>
    </source>
</evidence>
<dbReference type="InterPro" id="IPR005143">
    <property type="entry name" value="TF_LuxR_autoind-bd_dom"/>
</dbReference>
<dbReference type="EMBL" id="FOIZ01000001">
    <property type="protein sequence ID" value="SEW03506.1"/>
    <property type="molecule type" value="Genomic_DNA"/>
</dbReference>
<evidence type="ECO:0000259" key="4">
    <source>
        <dbReference type="PROSITE" id="PS50043"/>
    </source>
</evidence>
<proteinExistence type="predicted"/>
<keyword evidence="2" id="KW-0238">DNA-binding</keyword>
<dbReference type="Proteomes" id="UP000199167">
    <property type="component" value="Unassembled WGS sequence"/>
</dbReference>
<dbReference type="Pfam" id="PF00196">
    <property type="entry name" value="GerE"/>
    <property type="match status" value="1"/>
</dbReference>
<accession>A0A1I0NQI1</accession>
<dbReference type="OrthoDB" id="7826109at2"/>
<dbReference type="PANTHER" id="PTHR44688:SF25">
    <property type="entry name" value="HTH LUXR-TYPE DOMAIN-CONTAINING PROTEIN"/>
    <property type="match status" value="1"/>
</dbReference>
<organism evidence="5 6">
    <name type="scientific">Cognatiyoonia koreensis</name>
    <dbReference type="NCBI Taxonomy" id="364200"/>
    <lineage>
        <taxon>Bacteria</taxon>
        <taxon>Pseudomonadati</taxon>
        <taxon>Pseudomonadota</taxon>
        <taxon>Alphaproteobacteria</taxon>
        <taxon>Rhodobacterales</taxon>
        <taxon>Paracoccaceae</taxon>
        <taxon>Cognatiyoonia</taxon>
    </lineage>
</organism>
<dbReference type="GO" id="GO:0003677">
    <property type="term" value="F:DNA binding"/>
    <property type="evidence" value="ECO:0007669"/>
    <property type="project" value="UniProtKB-KW"/>
</dbReference>
<dbReference type="InterPro" id="IPR000792">
    <property type="entry name" value="Tscrpt_reg_LuxR_C"/>
</dbReference>
<name>A0A1I0NQI1_9RHOB</name>
<dbReference type="PRINTS" id="PR00038">
    <property type="entry name" value="HTHLUXR"/>
</dbReference>
<dbReference type="Gene3D" id="3.30.450.80">
    <property type="entry name" value="Transcription factor LuxR-like, autoinducer-binding domain"/>
    <property type="match status" value="1"/>
</dbReference>
<dbReference type="InterPro" id="IPR036388">
    <property type="entry name" value="WH-like_DNA-bd_sf"/>
</dbReference>
<dbReference type="Pfam" id="PF03472">
    <property type="entry name" value="Autoind_bind"/>
    <property type="match status" value="1"/>
</dbReference>
<gene>
    <name evidence="5" type="ORF">SAMN04488515_0751</name>
</gene>